<dbReference type="GO" id="GO:0008270">
    <property type="term" value="F:zinc ion binding"/>
    <property type="evidence" value="ECO:0007669"/>
    <property type="project" value="UniProtKB-KW"/>
</dbReference>
<gene>
    <name evidence="4" type="ORF">OH76DRAFT_1097584</name>
</gene>
<evidence type="ECO:0000256" key="1">
    <source>
        <dbReference type="PROSITE-ProRule" id="PRU00042"/>
    </source>
</evidence>
<keyword evidence="1" id="KW-0863">Zinc-finger</keyword>
<dbReference type="InterPro" id="IPR036236">
    <property type="entry name" value="Znf_C2H2_sf"/>
</dbReference>
<dbReference type="PROSITE" id="PS00028">
    <property type="entry name" value="ZINC_FINGER_C2H2_1"/>
    <property type="match status" value="1"/>
</dbReference>
<dbReference type="Proteomes" id="UP000256964">
    <property type="component" value="Unassembled WGS sequence"/>
</dbReference>
<evidence type="ECO:0000313" key="4">
    <source>
        <dbReference type="EMBL" id="RDX44392.1"/>
    </source>
</evidence>
<keyword evidence="1" id="KW-0862">Zinc</keyword>
<evidence type="ECO:0000259" key="3">
    <source>
        <dbReference type="PROSITE" id="PS50157"/>
    </source>
</evidence>
<proteinExistence type="predicted"/>
<dbReference type="OrthoDB" id="2758442at2759"/>
<dbReference type="AlphaFoldDB" id="A0A371CVS8"/>
<accession>A0A371CVS8</accession>
<dbReference type="EMBL" id="KZ857450">
    <property type="protein sequence ID" value="RDX44392.1"/>
    <property type="molecule type" value="Genomic_DNA"/>
</dbReference>
<sequence length="107" mass="12065">MRRICLFLCSGLQIRAYTRNVNSRATGRLTSTARTNATHAMHLKLPPHECSVCGTPFKRKPDLKRHHISYHTDHWQGSRRRKDAEGVTATASSRASRPSSSSGLEHR</sequence>
<keyword evidence="5" id="KW-1185">Reference proteome</keyword>
<organism evidence="4 5">
    <name type="scientific">Lentinus brumalis</name>
    <dbReference type="NCBI Taxonomy" id="2498619"/>
    <lineage>
        <taxon>Eukaryota</taxon>
        <taxon>Fungi</taxon>
        <taxon>Dikarya</taxon>
        <taxon>Basidiomycota</taxon>
        <taxon>Agaricomycotina</taxon>
        <taxon>Agaricomycetes</taxon>
        <taxon>Polyporales</taxon>
        <taxon>Polyporaceae</taxon>
        <taxon>Lentinus</taxon>
    </lineage>
</organism>
<name>A0A371CVS8_9APHY</name>
<protein>
    <recommendedName>
        <fullName evidence="3">C2H2-type domain-containing protein</fullName>
    </recommendedName>
</protein>
<feature type="domain" description="C2H2-type" evidence="3">
    <location>
        <begin position="48"/>
        <end position="76"/>
    </location>
</feature>
<evidence type="ECO:0000313" key="5">
    <source>
        <dbReference type="Proteomes" id="UP000256964"/>
    </source>
</evidence>
<reference evidence="4 5" key="1">
    <citation type="journal article" date="2018" name="Biotechnol. Biofuels">
        <title>Integrative visual omics of the white-rot fungus Polyporus brumalis exposes the biotechnological potential of its oxidative enzymes for delignifying raw plant biomass.</title>
        <authorList>
            <person name="Miyauchi S."/>
            <person name="Rancon A."/>
            <person name="Drula E."/>
            <person name="Hage H."/>
            <person name="Chaduli D."/>
            <person name="Favel A."/>
            <person name="Grisel S."/>
            <person name="Henrissat B."/>
            <person name="Herpoel-Gimbert I."/>
            <person name="Ruiz-Duenas F.J."/>
            <person name="Chevret D."/>
            <person name="Hainaut M."/>
            <person name="Lin J."/>
            <person name="Wang M."/>
            <person name="Pangilinan J."/>
            <person name="Lipzen A."/>
            <person name="Lesage-Meessen L."/>
            <person name="Navarro D."/>
            <person name="Riley R."/>
            <person name="Grigoriev I.V."/>
            <person name="Zhou S."/>
            <person name="Raouche S."/>
            <person name="Rosso M.N."/>
        </authorList>
    </citation>
    <scope>NUCLEOTIDE SEQUENCE [LARGE SCALE GENOMIC DNA]</scope>
    <source>
        <strain evidence="4 5">BRFM 1820</strain>
    </source>
</reference>
<dbReference type="InterPro" id="IPR013087">
    <property type="entry name" value="Znf_C2H2_type"/>
</dbReference>
<feature type="region of interest" description="Disordered" evidence="2">
    <location>
        <begin position="69"/>
        <end position="107"/>
    </location>
</feature>
<keyword evidence="1" id="KW-0479">Metal-binding</keyword>
<dbReference type="SUPFAM" id="SSF57667">
    <property type="entry name" value="beta-beta-alpha zinc fingers"/>
    <property type="match status" value="1"/>
</dbReference>
<evidence type="ECO:0000256" key="2">
    <source>
        <dbReference type="SAM" id="MobiDB-lite"/>
    </source>
</evidence>
<dbReference type="Gene3D" id="3.30.160.60">
    <property type="entry name" value="Classic Zinc Finger"/>
    <property type="match status" value="1"/>
</dbReference>
<feature type="compositionally biased region" description="Low complexity" evidence="2">
    <location>
        <begin position="88"/>
        <end position="107"/>
    </location>
</feature>
<dbReference type="PROSITE" id="PS50157">
    <property type="entry name" value="ZINC_FINGER_C2H2_2"/>
    <property type="match status" value="1"/>
</dbReference>